<proteinExistence type="predicted"/>
<dbReference type="RefSeq" id="WP_209736425.1">
    <property type="nucleotide sequence ID" value="NZ_CP072611.1"/>
</dbReference>
<dbReference type="PANTHER" id="PTHR22726">
    <property type="entry name" value="METALLOENDOPEPTIDASE OMA1"/>
    <property type="match status" value="1"/>
</dbReference>
<dbReference type="PROSITE" id="PS50005">
    <property type="entry name" value="TPR"/>
    <property type="match status" value="1"/>
</dbReference>
<reference evidence="11" key="1">
    <citation type="journal article" date="2019" name="Int. J. Syst. Evol. Microbiol.">
        <title>The Global Catalogue of Microorganisms (GCM) 10K type strain sequencing project: providing services to taxonomists for standard genome sequencing and annotation.</title>
        <authorList>
            <consortium name="The Broad Institute Genomics Platform"/>
            <consortium name="The Broad Institute Genome Sequencing Center for Infectious Disease"/>
            <person name="Wu L."/>
            <person name="Ma J."/>
        </authorList>
    </citation>
    <scope>NUCLEOTIDE SEQUENCE [LARGE SCALE GENOMIC DNA]</scope>
    <source>
        <strain evidence="11">ZS-35-S2</strain>
    </source>
</reference>
<evidence type="ECO:0000256" key="1">
    <source>
        <dbReference type="ARBA" id="ARBA00001947"/>
    </source>
</evidence>
<accession>A0ABW5CLU5</accession>
<protein>
    <submittedName>
        <fullName evidence="10">M48 family metalloprotease</fullName>
        <ecNumber evidence="10">3.4.24.-</ecNumber>
    </submittedName>
</protein>
<dbReference type="SUPFAM" id="SSF48452">
    <property type="entry name" value="TPR-like"/>
    <property type="match status" value="1"/>
</dbReference>
<dbReference type="CDD" id="cd07324">
    <property type="entry name" value="M48C_Oma1-like"/>
    <property type="match status" value="1"/>
</dbReference>
<evidence type="ECO:0000256" key="6">
    <source>
        <dbReference type="ARBA" id="ARBA00023049"/>
    </source>
</evidence>
<organism evidence="10 11">
    <name type="scientific">Aureimonas populi</name>
    <dbReference type="NCBI Taxonomy" id="1701758"/>
    <lineage>
        <taxon>Bacteria</taxon>
        <taxon>Pseudomonadati</taxon>
        <taxon>Pseudomonadota</taxon>
        <taxon>Alphaproteobacteria</taxon>
        <taxon>Hyphomicrobiales</taxon>
        <taxon>Aurantimonadaceae</taxon>
        <taxon>Aureimonas</taxon>
    </lineage>
</organism>
<feature type="repeat" description="TPR" evidence="7">
    <location>
        <begin position="321"/>
        <end position="354"/>
    </location>
</feature>
<dbReference type="InterPro" id="IPR001915">
    <property type="entry name" value="Peptidase_M48"/>
</dbReference>
<dbReference type="PANTHER" id="PTHR22726:SF1">
    <property type="entry name" value="METALLOENDOPEPTIDASE OMA1, MITOCHONDRIAL"/>
    <property type="match status" value="1"/>
</dbReference>
<dbReference type="InterPro" id="IPR051156">
    <property type="entry name" value="Mito/Outer_Membr_Metalloprot"/>
</dbReference>
<evidence type="ECO:0000256" key="8">
    <source>
        <dbReference type="SAM" id="SignalP"/>
    </source>
</evidence>
<evidence type="ECO:0000256" key="2">
    <source>
        <dbReference type="ARBA" id="ARBA00022670"/>
    </source>
</evidence>
<comment type="cofactor">
    <cofactor evidence="1">
        <name>Zn(2+)</name>
        <dbReference type="ChEBI" id="CHEBI:29105"/>
    </cofactor>
</comment>
<keyword evidence="6 10" id="KW-0482">Metalloprotease</keyword>
<dbReference type="Gene3D" id="3.30.2010.10">
    <property type="entry name" value="Metalloproteases ('zincins'), catalytic domain"/>
    <property type="match status" value="1"/>
</dbReference>
<evidence type="ECO:0000256" key="3">
    <source>
        <dbReference type="ARBA" id="ARBA00022723"/>
    </source>
</evidence>
<evidence type="ECO:0000256" key="4">
    <source>
        <dbReference type="ARBA" id="ARBA00022801"/>
    </source>
</evidence>
<evidence type="ECO:0000313" key="11">
    <source>
        <dbReference type="Proteomes" id="UP001597371"/>
    </source>
</evidence>
<evidence type="ECO:0000259" key="9">
    <source>
        <dbReference type="Pfam" id="PF01435"/>
    </source>
</evidence>
<dbReference type="Gene3D" id="1.25.40.10">
    <property type="entry name" value="Tetratricopeptide repeat domain"/>
    <property type="match status" value="1"/>
</dbReference>
<evidence type="ECO:0000256" key="7">
    <source>
        <dbReference type="PROSITE-ProRule" id="PRU00339"/>
    </source>
</evidence>
<evidence type="ECO:0000256" key="5">
    <source>
        <dbReference type="ARBA" id="ARBA00022833"/>
    </source>
</evidence>
<dbReference type="GO" id="GO:0008237">
    <property type="term" value="F:metallopeptidase activity"/>
    <property type="evidence" value="ECO:0007669"/>
    <property type="project" value="UniProtKB-KW"/>
</dbReference>
<dbReference type="InterPro" id="IPR019734">
    <property type="entry name" value="TPR_rpt"/>
</dbReference>
<comment type="caution">
    <text evidence="10">The sequence shown here is derived from an EMBL/GenBank/DDBJ whole genome shotgun (WGS) entry which is preliminary data.</text>
</comment>
<keyword evidence="3" id="KW-0479">Metal-binding</keyword>
<feature type="chain" id="PRO_5045694185" evidence="8">
    <location>
        <begin position="31"/>
        <end position="457"/>
    </location>
</feature>
<dbReference type="EMBL" id="JBHUIJ010000012">
    <property type="protein sequence ID" value="MFD2237716.1"/>
    <property type="molecule type" value="Genomic_DNA"/>
</dbReference>
<feature type="domain" description="Peptidase M48" evidence="9">
    <location>
        <begin position="42"/>
        <end position="239"/>
    </location>
</feature>
<sequence length="457" mass="47939">MKPVLARLAHGLVAALTAAATVLSSVPAGAQSGRERLPVVRDAEIEALIRDYAAPLLQAAGLSASRVEIILVNDLNFNAFVAGRRIFINTGTILQSETPNETIGVIAHEIGHLAGGHQERLRDQIARAQTIAIVAGLLGAGVAAAGAASGSGAAASAGAGVMTSGGGIAQRGLFAYQRSEETTADRSALTYLERTGQSPRGLLESFEGLARSNLLSGVRSDRYLTSHPAPQDRIGFLQTAARASPHFDRKDPAERQLRHDLARAKIAAYNGGAGLVRQTFGRDLQSLAPRYGDAIATHLSGSPAQALQKVDGLIAAAPRNAYFHEVRGEILMGSGRSAEAAAAFSRAAELDPSNSGIIRAAIGQALVTGRDPAKMPEAIAQIRRGLQSEPNNAMAHRFLAMAYGVSGNVGAAELATAEGYWHAGRFRDAKVFAARAQGKFRPGTAEWQRADDIIQTR</sequence>
<dbReference type="Proteomes" id="UP001597371">
    <property type="component" value="Unassembled WGS sequence"/>
</dbReference>
<gene>
    <name evidence="10" type="ORF">ACFSKQ_09605</name>
</gene>
<keyword evidence="5" id="KW-0862">Zinc</keyword>
<feature type="signal peptide" evidence="8">
    <location>
        <begin position="1"/>
        <end position="30"/>
    </location>
</feature>
<dbReference type="Pfam" id="PF01435">
    <property type="entry name" value="Peptidase_M48"/>
    <property type="match status" value="1"/>
</dbReference>
<keyword evidence="4 10" id="KW-0378">Hydrolase</keyword>
<dbReference type="InterPro" id="IPR011990">
    <property type="entry name" value="TPR-like_helical_dom_sf"/>
</dbReference>
<dbReference type="Pfam" id="PF13432">
    <property type="entry name" value="TPR_16"/>
    <property type="match status" value="1"/>
</dbReference>
<keyword evidence="11" id="KW-1185">Reference proteome</keyword>
<keyword evidence="2" id="KW-0645">Protease</keyword>
<name>A0ABW5CLU5_9HYPH</name>
<keyword evidence="7" id="KW-0802">TPR repeat</keyword>
<keyword evidence="8" id="KW-0732">Signal</keyword>
<evidence type="ECO:0000313" key="10">
    <source>
        <dbReference type="EMBL" id="MFD2237716.1"/>
    </source>
</evidence>
<dbReference type="EC" id="3.4.24.-" evidence="10"/>